<evidence type="ECO:0000256" key="1">
    <source>
        <dbReference type="SAM" id="Phobius"/>
    </source>
</evidence>
<name>A0ABN0ZA70_9ACTN</name>
<keyword evidence="1" id="KW-1133">Transmembrane helix</keyword>
<keyword evidence="1" id="KW-0812">Transmembrane</keyword>
<comment type="caution">
    <text evidence="2">The sequence shown here is derived from an EMBL/GenBank/DDBJ whole genome shotgun (WGS) entry which is preliminary data.</text>
</comment>
<dbReference type="EMBL" id="BAAABY010000002">
    <property type="protein sequence ID" value="GAA0441166.1"/>
    <property type="molecule type" value="Genomic_DNA"/>
</dbReference>
<proteinExistence type="predicted"/>
<reference evidence="2 3" key="1">
    <citation type="journal article" date="2019" name="Int. J. Syst. Evol. Microbiol.">
        <title>The Global Catalogue of Microorganisms (GCM) 10K type strain sequencing project: providing services to taxonomists for standard genome sequencing and annotation.</title>
        <authorList>
            <consortium name="The Broad Institute Genomics Platform"/>
            <consortium name="The Broad Institute Genome Sequencing Center for Infectious Disease"/>
            <person name="Wu L."/>
            <person name="Ma J."/>
        </authorList>
    </citation>
    <scope>NUCLEOTIDE SEQUENCE [LARGE SCALE GENOMIC DNA]</scope>
    <source>
        <strain evidence="2 3">JCM 4805</strain>
    </source>
</reference>
<dbReference type="RefSeq" id="WP_346092212.1">
    <property type="nucleotide sequence ID" value="NZ_BAAABY010000002.1"/>
</dbReference>
<sequence>MPGLWELAYTTAGGVVGAVVTTYVAGHHERRQLRATVQQQLLRLAGVRDGLADVVRRPDRAGRSPRYPGGRRPRVSDELGLSVLLADGGDAERAAREAVEGLVVAALSAGVPRRVLDFAGGGEERALQCEVIRIVDHRLGGVLGDPLTELTEMCDGYRQATAQLLLQALWHPWRSRWRRAARIRALRERAAALHRRQVAAVAVLARPEFLDRL</sequence>
<gene>
    <name evidence="2" type="ORF">GCM10010361_01350</name>
</gene>
<dbReference type="Proteomes" id="UP001500909">
    <property type="component" value="Unassembled WGS sequence"/>
</dbReference>
<organism evidence="2 3">
    <name type="scientific">Streptomyces olivaceiscleroticus</name>
    <dbReference type="NCBI Taxonomy" id="68245"/>
    <lineage>
        <taxon>Bacteria</taxon>
        <taxon>Bacillati</taxon>
        <taxon>Actinomycetota</taxon>
        <taxon>Actinomycetes</taxon>
        <taxon>Kitasatosporales</taxon>
        <taxon>Streptomycetaceae</taxon>
        <taxon>Streptomyces</taxon>
    </lineage>
</organism>
<feature type="transmembrane region" description="Helical" evidence="1">
    <location>
        <begin position="6"/>
        <end position="25"/>
    </location>
</feature>
<keyword evidence="3" id="KW-1185">Reference proteome</keyword>
<evidence type="ECO:0000313" key="3">
    <source>
        <dbReference type="Proteomes" id="UP001500909"/>
    </source>
</evidence>
<accession>A0ABN0ZA70</accession>
<keyword evidence="1" id="KW-0472">Membrane</keyword>
<evidence type="ECO:0000313" key="2">
    <source>
        <dbReference type="EMBL" id="GAA0441166.1"/>
    </source>
</evidence>
<protein>
    <submittedName>
        <fullName evidence="2">Uncharacterized protein</fullName>
    </submittedName>
</protein>